<evidence type="ECO:0000313" key="3">
    <source>
        <dbReference type="Proteomes" id="UP000265768"/>
    </source>
</evidence>
<organism evidence="2 3">
    <name type="scientific">Bailinhaonella thermotolerans</name>
    <dbReference type="NCBI Taxonomy" id="1070861"/>
    <lineage>
        <taxon>Bacteria</taxon>
        <taxon>Bacillati</taxon>
        <taxon>Actinomycetota</taxon>
        <taxon>Actinomycetes</taxon>
        <taxon>Streptosporangiales</taxon>
        <taxon>Streptosporangiaceae</taxon>
        <taxon>Bailinhaonella</taxon>
    </lineage>
</organism>
<comment type="caution">
    <text evidence="2">The sequence shown here is derived from an EMBL/GenBank/DDBJ whole genome shotgun (WGS) entry which is preliminary data.</text>
</comment>
<dbReference type="EMBL" id="QZEY01000005">
    <property type="protein sequence ID" value="RJL32081.1"/>
    <property type="molecule type" value="Genomic_DNA"/>
</dbReference>
<name>A0A3A4AS97_9ACTN</name>
<dbReference type="AlphaFoldDB" id="A0A3A4AS97"/>
<accession>A0A3A4AS97</accession>
<reference evidence="2 3" key="1">
    <citation type="submission" date="2018-09" db="EMBL/GenBank/DDBJ databases">
        <title>YIM 75507 draft genome.</title>
        <authorList>
            <person name="Tang S."/>
            <person name="Feng Y."/>
        </authorList>
    </citation>
    <scope>NUCLEOTIDE SEQUENCE [LARGE SCALE GENOMIC DNA]</scope>
    <source>
        <strain evidence="2 3">YIM 75507</strain>
    </source>
</reference>
<proteinExistence type="predicted"/>
<protein>
    <submittedName>
        <fullName evidence="2">Uncharacterized protein</fullName>
    </submittedName>
</protein>
<keyword evidence="3" id="KW-1185">Reference proteome</keyword>
<gene>
    <name evidence="2" type="ORF">D5H75_16790</name>
</gene>
<evidence type="ECO:0000256" key="1">
    <source>
        <dbReference type="SAM" id="MobiDB-lite"/>
    </source>
</evidence>
<dbReference type="RefSeq" id="WP_119927399.1">
    <property type="nucleotide sequence ID" value="NZ_QZEY01000005.1"/>
</dbReference>
<dbReference type="Proteomes" id="UP000265768">
    <property type="component" value="Unassembled WGS sequence"/>
</dbReference>
<sequence>MKKLTWEQLVAQYECRWEFDRLYGFSAVRKHGPSREAEARGQEKVLLAESVEELAIKLRKQEALIGHPLGELPPYFFVSTRPATAPGTTASAQRPAPNVVELPRRRAS</sequence>
<feature type="region of interest" description="Disordered" evidence="1">
    <location>
        <begin position="83"/>
        <end position="108"/>
    </location>
</feature>
<evidence type="ECO:0000313" key="2">
    <source>
        <dbReference type="EMBL" id="RJL32081.1"/>
    </source>
</evidence>